<evidence type="ECO:0000313" key="4">
    <source>
        <dbReference type="Proteomes" id="UP000054007"/>
    </source>
</evidence>
<dbReference type="Proteomes" id="UP000054007">
    <property type="component" value="Unassembled WGS sequence"/>
</dbReference>
<reference evidence="3 4" key="1">
    <citation type="journal article" date="2015" name="Fungal Genet. Biol.">
        <title>Evolution of novel wood decay mechanisms in Agaricales revealed by the genome sequences of Fistulina hepatica and Cylindrobasidium torrendii.</title>
        <authorList>
            <person name="Floudas D."/>
            <person name="Held B.W."/>
            <person name="Riley R."/>
            <person name="Nagy L.G."/>
            <person name="Koehler G."/>
            <person name="Ransdell A.S."/>
            <person name="Younus H."/>
            <person name="Chow J."/>
            <person name="Chiniquy J."/>
            <person name="Lipzen A."/>
            <person name="Tritt A."/>
            <person name="Sun H."/>
            <person name="Haridas S."/>
            <person name="LaButti K."/>
            <person name="Ohm R.A."/>
            <person name="Kues U."/>
            <person name="Blanchette R.A."/>
            <person name="Grigoriev I.V."/>
            <person name="Minto R.E."/>
            <person name="Hibbett D.S."/>
        </authorList>
    </citation>
    <scope>NUCLEOTIDE SEQUENCE [LARGE SCALE GENOMIC DNA]</scope>
    <source>
        <strain evidence="3 4">FP15055 ss-10</strain>
    </source>
</reference>
<evidence type="ECO:0000256" key="1">
    <source>
        <dbReference type="SAM" id="MobiDB-lite"/>
    </source>
</evidence>
<name>A0A0D7BJS1_9AGAR</name>
<accession>A0A0D7BJS1</accession>
<feature type="compositionally biased region" description="Low complexity" evidence="1">
    <location>
        <begin position="330"/>
        <end position="349"/>
    </location>
</feature>
<dbReference type="EMBL" id="KN880469">
    <property type="protein sequence ID" value="KIY70364.1"/>
    <property type="molecule type" value="Genomic_DNA"/>
</dbReference>
<feature type="signal peptide" evidence="2">
    <location>
        <begin position="1"/>
        <end position="18"/>
    </location>
</feature>
<feature type="region of interest" description="Disordered" evidence="1">
    <location>
        <begin position="23"/>
        <end position="56"/>
    </location>
</feature>
<dbReference type="OrthoDB" id="2502001at2759"/>
<feature type="region of interest" description="Disordered" evidence="1">
    <location>
        <begin position="314"/>
        <end position="358"/>
    </location>
</feature>
<dbReference type="STRING" id="1314674.A0A0D7BJS1"/>
<keyword evidence="2" id="KW-0732">Signal</keyword>
<feature type="compositionally biased region" description="Low complexity" evidence="1">
    <location>
        <begin position="314"/>
        <end position="323"/>
    </location>
</feature>
<feature type="chain" id="PRO_5002317466" evidence="2">
    <location>
        <begin position="19"/>
        <end position="358"/>
    </location>
</feature>
<proteinExistence type="predicted"/>
<keyword evidence="4" id="KW-1185">Reference proteome</keyword>
<dbReference type="AlphaFoldDB" id="A0A0D7BJS1"/>
<protein>
    <submittedName>
        <fullName evidence="3">Uncharacterized protein</fullName>
    </submittedName>
</protein>
<evidence type="ECO:0000256" key="2">
    <source>
        <dbReference type="SAM" id="SignalP"/>
    </source>
</evidence>
<organism evidence="3 4">
    <name type="scientific">Cylindrobasidium torrendii FP15055 ss-10</name>
    <dbReference type="NCBI Taxonomy" id="1314674"/>
    <lineage>
        <taxon>Eukaryota</taxon>
        <taxon>Fungi</taxon>
        <taxon>Dikarya</taxon>
        <taxon>Basidiomycota</taxon>
        <taxon>Agaricomycotina</taxon>
        <taxon>Agaricomycetes</taxon>
        <taxon>Agaricomycetidae</taxon>
        <taxon>Agaricales</taxon>
        <taxon>Marasmiineae</taxon>
        <taxon>Physalacriaceae</taxon>
        <taxon>Cylindrobasidium</taxon>
    </lineage>
</organism>
<gene>
    <name evidence="3" type="ORF">CYLTODRAFT_392140</name>
</gene>
<evidence type="ECO:0000313" key="3">
    <source>
        <dbReference type="EMBL" id="KIY70364.1"/>
    </source>
</evidence>
<sequence length="358" mass="39511">MKFSGVAAFLLSATAASAQYFSEGWQPGQPVPTPAVRAPPQVAQDDAFEASGEPEKTSFKYPLHEEPAEDASAQKDEPFRPSDLLDLVDTTKWLESDVSKNFFNKLGVNISEKLASAQKLPWDSRIPLITDANYEDVIVNEELTEQEEKDRVWALVITAGAGRQDGLSSFADLSFDDAYNRSIIAGDLPHVKWGRIDYFNVTYITTKWNVWSAPYLVIATDRGRTLRFYTVQTLRIRDGLFHQFLLTQGYLETNPWTGSFSPGGSAEWFIEFFAVWMAKIYNVVTKVPKFVLLIASGSAASFLLSFMHRKEATTPKPAATKPQAVPPPAAASASSTAVPTTPASPSKNSKTSKRKGKK</sequence>